<feature type="domain" description="AMP-binding enzyme C-terminal" evidence="2">
    <location>
        <begin position="511"/>
        <end position="587"/>
    </location>
</feature>
<dbReference type="AlphaFoldDB" id="A0A138ZXI1"/>
<dbReference type="Gene3D" id="3.30.300.30">
    <property type="match status" value="1"/>
</dbReference>
<gene>
    <name evidence="3" type="ORF">M427DRAFT_129478</name>
</gene>
<keyword evidence="4" id="KW-1185">Reference proteome</keyword>
<feature type="domain" description="AMP-dependent synthetase/ligase" evidence="1">
    <location>
        <begin position="59"/>
        <end position="461"/>
    </location>
</feature>
<evidence type="ECO:0000313" key="3">
    <source>
        <dbReference type="EMBL" id="KXS09174.1"/>
    </source>
</evidence>
<dbReference type="GO" id="GO:0016405">
    <property type="term" value="F:CoA-ligase activity"/>
    <property type="evidence" value="ECO:0007669"/>
    <property type="project" value="TreeGrafter"/>
</dbReference>
<dbReference type="OrthoDB" id="10253115at2759"/>
<proteinExistence type="predicted"/>
<evidence type="ECO:0000259" key="1">
    <source>
        <dbReference type="Pfam" id="PF00501"/>
    </source>
</evidence>
<dbReference type="EMBL" id="KQ965883">
    <property type="protein sequence ID" value="KXS09174.1"/>
    <property type="molecule type" value="Genomic_DNA"/>
</dbReference>
<dbReference type="InterPro" id="IPR000873">
    <property type="entry name" value="AMP-dep_synth/lig_dom"/>
</dbReference>
<evidence type="ECO:0000259" key="2">
    <source>
        <dbReference type="Pfam" id="PF13193"/>
    </source>
</evidence>
<dbReference type="Gene3D" id="2.30.38.10">
    <property type="entry name" value="Luciferase, Domain 3"/>
    <property type="match status" value="1"/>
</dbReference>
<sequence>MAELQQIAPPVCSVAEAHALITAQGGPFEIEDKIISGRQYKVWKNALPNIAEVWKQSVQFADRDYLAYTDPFTKRETNYTYAQSHRIVALLCNALARAPFNIAKGDKITICSRNNPEWVLWWWTSVSAGAVTVPVNSWLLGNEMEYCITLADTKVLVVDPERLDRLRPFLAKLRAGGLKHIVLIRADENDARKYADIPEVRTMEQLLQEEDKRVGYPKEVTLPEVQLDPDEEATILFTSGTTGFPKGAVGTHRNYCTNLINVGMSSIRAFVRRGEELPVPDTSIQKVFLIPVPFFHVTGCFSIIGPVTLSGSKLVIMYKWDSTEALTMIQKHKVTGMSSVPSQAIQLLEHPRLDEFDVSSLENWGIGGATSPAEMVGKFRKTITARTPAKTMPGNGYGATETSSVACSNGGEDFLRRPTSVGVVPPVNEVRIVNPDTLEVLPRGQIGEIWLYGPNVIKGYYKDPKKTAETFPGGWYRTGDVGRVDDEGFVYVLDRVKDMIIRGGENIYTAEVENVILAHPAVLDVAVLPIPHRVLGEEVAAVVQLKSGHAVTPEDIAQHCKSRLAAFKIPVFVDLRYEELPKNANGKTLKKEMKQEIADKAKAAQSSKL</sequence>
<accession>A0A138ZXI1</accession>
<dbReference type="Pfam" id="PF13193">
    <property type="entry name" value="AMP-binding_C"/>
    <property type="match status" value="1"/>
</dbReference>
<dbReference type="PANTHER" id="PTHR24096:SF393">
    <property type="entry name" value="LIGASE, PUTATIVE-RELATED"/>
    <property type="match status" value="1"/>
</dbReference>
<dbReference type="InterPro" id="IPR045851">
    <property type="entry name" value="AMP-bd_C_sf"/>
</dbReference>
<organism evidence="3 4">
    <name type="scientific">Gonapodya prolifera (strain JEL478)</name>
    <name type="common">Monoblepharis prolifera</name>
    <dbReference type="NCBI Taxonomy" id="1344416"/>
    <lineage>
        <taxon>Eukaryota</taxon>
        <taxon>Fungi</taxon>
        <taxon>Fungi incertae sedis</taxon>
        <taxon>Chytridiomycota</taxon>
        <taxon>Chytridiomycota incertae sedis</taxon>
        <taxon>Monoblepharidomycetes</taxon>
        <taxon>Monoblepharidales</taxon>
        <taxon>Gonapodyaceae</taxon>
        <taxon>Gonapodya</taxon>
    </lineage>
</organism>
<keyword evidence="3" id="KW-0436">Ligase</keyword>
<name>A0A138ZXI1_GONPJ</name>
<protein>
    <submittedName>
        <fullName evidence="3">AMP-dependent synthetase and ligase</fullName>
    </submittedName>
</protein>
<dbReference type="SUPFAM" id="SSF56801">
    <property type="entry name" value="Acetyl-CoA synthetase-like"/>
    <property type="match status" value="1"/>
</dbReference>
<dbReference type="STRING" id="1344416.A0A138ZXI1"/>
<dbReference type="PROSITE" id="PS00455">
    <property type="entry name" value="AMP_BINDING"/>
    <property type="match status" value="1"/>
</dbReference>
<dbReference type="Gene3D" id="3.40.50.980">
    <property type="match status" value="2"/>
</dbReference>
<dbReference type="Pfam" id="PF00501">
    <property type="entry name" value="AMP-binding"/>
    <property type="match status" value="1"/>
</dbReference>
<dbReference type="PANTHER" id="PTHR24096">
    <property type="entry name" value="LONG-CHAIN-FATTY-ACID--COA LIGASE"/>
    <property type="match status" value="1"/>
</dbReference>
<dbReference type="InterPro" id="IPR025110">
    <property type="entry name" value="AMP-bd_C"/>
</dbReference>
<dbReference type="InterPro" id="IPR020845">
    <property type="entry name" value="AMP-binding_CS"/>
</dbReference>
<dbReference type="GO" id="GO:0019748">
    <property type="term" value="P:secondary metabolic process"/>
    <property type="evidence" value="ECO:0007669"/>
    <property type="project" value="TreeGrafter"/>
</dbReference>
<dbReference type="OMA" id="TFWASAF"/>
<dbReference type="Proteomes" id="UP000070544">
    <property type="component" value="Unassembled WGS sequence"/>
</dbReference>
<evidence type="ECO:0000313" key="4">
    <source>
        <dbReference type="Proteomes" id="UP000070544"/>
    </source>
</evidence>
<reference evidence="3 4" key="1">
    <citation type="journal article" date="2015" name="Genome Biol. Evol.">
        <title>Phylogenomic analyses indicate that early fungi evolved digesting cell walls of algal ancestors of land plants.</title>
        <authorList>
            <person name="Chang Y."/>
            <person name="Wang S."/>
            <person name="Sekimoto S."/>
            <person name="Aerts A.L."/>
            <person name="Choi C."/>
            <person name="Clum A."/>
            <person name="LaButti K.M."/>
            <person name="Lindquist E.A."/>
            <person name="Yee Ngan C."/>
            <person name="Ohm R.A."/>
            <person name="Salamov A.A."/>
            <person name="Grigoriev I.V."/>
            <person name="Spatafora J.W."/>
            <person name="Berbee M.L."/>
        </authorList>
    </citation>
    <scope>NUCLEOTIDE SEQUENCE [LARGE SCALE GENOMIC DNA]</scope>
    <source>
        <strain evidence="3 4">JEL478</strain>
    </source>
</reference>